<name>A0ABW0NRG4_9MICO</name>
<dbReference type="EMBL" id="JBHSMG010000002">
    <property type="protein sequence ID" value="MFC5502384.1"/>
    <property type="molecule type" value="Genomic_DNA"/>
</dbReference>
<keyword evidence="4" id="KW-1185">Reference proteome</keyword>
<protein>
    <submittedName>
        <fullName evidence="3">Nitroreductase/quinone reductase family protein</fullName>
    </submittedName>
</protein>
<reference evidence="4" key="1">
    <citation type="journal article" date="2019" name="Int. J. Syst. Evol. Microbiol.">
        <title>The Global Catalogue of Microorganisms (GCM) 10K type strain sequencing project: providing services to taxonomists for standard genome sequencing and annotation.</title>
        <authorList>
            <consortium name="The Broad Institute Genomics Platform"/>
            <consortium name="The Broad Institute Genome Sequencing Center for Infectious Disease"/>
            <person name="Wu L."/>
            <person name="Ma J."/>
        </authorList>
    </citation>
    <scope>NUCLEOTIDE SEQUENCE [LARGE SCALE GENOMIC DNA]</scope>
    <source>
        <strain evidence="4">CGMCC 4.6997</strain>
    </source>
</reference>
<evidence type="ECO:0000256" key="2">
    <source>
        <dbReference type="ARBA" id="ARBA00049106"/>
    </source>
</evidence>
<comment type="caution">
    <text evidence="3">The sequence shown here is derived from an EMBL/GenBank/DDBJ whole genome shotgun (WGS) entry which is preliminary data.</text>
</comment>
<evidence type="ECO:0000313" key="4">
    <source>
        <dbReference type="Proteomes" id="UP001596039"/>
    </source>
</evidence>
<dbReference type="RefSeq" id="WP_386740079.1">
    <property type="nucleotide sequence ID" value="NZ_JBHSMG010000002.1"/>
</dbReference>
<dbReference type="Gene3D" id="2.30.110.10">
    <property type="entry name" value="Electron Transport, Fmn-binding Protein, Chain A"/>
    <property type="match status" value="1"/>
</dbReference>
<sequence>MSDWNESMITAFRENNGTAGQFGRELVILHTIGAKSGEERLVPAVGFRQDDGWIVIASAAGATKHPGWYFNLLAHPEFAIEAAATPDGIETAQVTARELGDDEYPAAWELITTTSPGFLDYEKTTEGRRMPIFKLTRH</sequence>
<evidence type="ECO:0000313" key="3">
    <source>
        <dbReference type="EMBL" id="MFC5502384.1"/>
    </source>
</evidence>
<comment type="catalytic activity">
    <reaction evidence="2">
        <text>oxidized coenzyme F420-(gamma-L-Glu)(n) + a quinol + H(+) = reduced coenzyme F420-(gamma-L-Glu)(n) + a quinone</text>
        <dbReference type="Rhea" id="RHEA:39663"/>
        <dbReference type="Rhea" id="RHEA-COMP:12939"/>
        <dbReference type="Rhea" id="RHEA-COMP:14378"/>
        <dbReference type="ChEBI" id="CHEBI:15378"/>
        <dbReference type="ChEBI" id="CHEBI:24646"/>
        <dbReference type="ChEBI" id="CHEBI:132124"/>
        <dbReference type="ChEBI" id="CHEBI:133980"/>
        <dbReference type="ChEBI" id="CHEBI:139511"/>
    </reaction>
</comment>
<dbReference type="PANTHER" id="PTHR39428">
    <property type="entry name" value="F420H(2)-DEPENDENT QUINONE REDUCTASE RV1261C"/>
    <property type="match status" value="1"/>
</dbReference>
<evidence type="ECO:0000256" key="1">
    <source>
        <dbReference type="ARBA" id="ARBA00008710"/>
    </source>
</evidence>
<organism evidence="3 4">
    <name type="scientific">Lysinimonas soli</name>
    <dbReference type="NCBI Taxonomy" id="1074233"/>
    <lineage>
        <taxon>Bacteria</taxon>
        <taxon>Bacillati</taxon>
        <taxon>Actinomycetota</taxon>
        <taxon>Actinomycetes</taxon>
        <taxon>Micrococcales</taxon>
        <taxon>Microbacteriaceae</taxon>
        <taxon>Lysinimonas</taxon>
    </lineage>
</organism>
<gene>
    <name evidence="3" type="ORF">ACFPJ4_09050</name>
</gene>
<dbReference type="PANTHER" id="PTHR39428:SF1">
    <property type="entry name" value="F420H(2)-DEPENDENT QUINONE REDUCTASE RV1261C"/>
    <property type="match status" value="1"/>
</dbReference>
<comment type="similarity">
    <text evidence="1">Belongs to the F420H(2)-dependent quinone reductase family.</text>
</comment>
<dbReference type="Proteomes" id="UP001596039">
    <property type="component" value="Unassembled WGS sequence"/>
</dbReference>
<dbReference type="InterPro" id="IPR004378">
    <property type="entry name" value="F420H2_quin_Rdtase"/>
</dbReference>
<dbReference type="NCBIfam" id="TIGR00026">
    <property type="entry name" value="hi_GC_TIGR00026"/>
    <property type="match status" value="1"/>
</dbReference>
<accession>A0ABW0NRG4</accession>
<proteinExistence type="inferred from homology"/>
<dbReference type="InterPro" id="IPR012349">
    <property type="entry name" value="Split_barrel_FMN-bd"/>
</dbReference>
<dbReference type="Pfam" id="PF04075">
    <property type="entry name" value="F420H2_quin_red"/>
    <property type="match status" value="1"/>
</dbReference>